<evidence type="ECO:0000256" key="1">
    <source>
        <dbReference type="SAM" id="MobiDB-lite"/>
    </source>
</evidence>
<sequence length="83" mass="8921">MEVSTSYGTSWADQWDSGPDPVFVENKNSSGGGGVKAKYGKKVGEGLEKTKTVASRGVTKVKAGTSVGVQWIKDKYHKTTLKR</sequence>
<protein>
    <submittedName>
        <fullName evidence="2">Fibrillin-2 C-terminal peptide like</fullName>
    </submittedName>
</protein>
<dbReference type="AlphaFoldDB" id="A0A2R6PUE5"/>
<dbReference type="InParanoid" id="A0A2R6PUE5"/>
<dbReference type="STRING" id="1590841.A0A2R6PUE5"/>
<keyword evidence="3" id="KW-1185">Reference proteome</keyword>
<reference evidence="2 3" key="1">
    <citation type="submission" date="2017-07" db="EMBL/GenBank/DDBJ databases">
        <title>An improved, manually edited Actinidia chinensis var. chinensis (kiwifruit) genome highlights the challenges associated with draft genomes and gene prediction in plants.</title>
        <authorList>
            <person name="Pilkington S."/>
            <person name="Crowhurst R."/>
            <person name="Hilario E."/>
            <person name="Nardozza S."/>
            <person name="Fraser L."/>
            <person name="Peng Y."/>
            <person name="Gunaseelan K."/>
            <person name="Simpson R."/>
            <person name="Tahir J."/>
            <person name="Deroles S."/>
            <person name="Templeton K."/>
            <person name="Luo Z."/>
            <person name="Davy M."/>
            <person name="Cheng C."/>
            <person name="Mcneilage M."/>
            <person name="Scaglione D."/>
            <person name="Liu Y."/>
            <person name="Zhang Q."/>
            <person name="Datson P."/>
            <person name="De Silva N."/>
            <person name="Gardiner S."/>
            <person name="Bassett H."/>
            <person name="Chagne D."/>
            <person name="Mccallum J."/>
            <person name="Dzierzon H."/>
            <person name="Deng C."/>
            <person name="Wang Y.-Y."/>
            <person name="Barron N."/>
            <person name="Manako K."/>
            <person name="Bowen J."/>
            <person name="Foster T."/>
            <person name="Erridge Z."/>
            <person name="Tiffin H."/>
            <person name="Waite C."/>
            <person name="Davies K."/>
            <person name="Grierson E."/>
            <person name="Laing W."/>
            <person name="Kirk R."/>
            <person name="Chen X."/>
            <person name="Wood M."/>
            <person name="Montefiori M."/>
            <person name="Brummell D."/>
            <person name="Schwinn K."/>
            <person name="Catanach A."/>
            <person name="Fullerton C."/>
            <person name="Li D."/>
            <person name="Meiyalaghan S."/>
            <person name="Nieuwenhuizen N."/>
            <person name="Read N."/>
            <person name="Prakash R."/>
            <person name="Hunter D."/>
            <person name="Zhang H."/>
            <person name="Mckenzie M."/>
            <person name="Knabel M."/>
            <person name="Harris A."/>
            <person name="Allan A."/>
            <person name="Chen A."/>
            <person name="Janssen B."/>
            <person name="Plunkett B."/>
            <person name="Dwamena C."/>
            <person name="Voogd C."/>
            <person name="Leif D."/>
            <person name="Lafferty D."/>
            <person name="Souleyre E."/>
            <person name="Varkonyi-Gasic E."/>
            <person name="Gambi F."/>
            <person name="Hanley J."/>
            <person name="Yao J.-L."/>
            <person name="Cheung J."/>
            <person name="David K."/>
            <person name="Warren B."/>
            <person name="Marsh K."/>
            <person name="Snowden K."/>
            <person name="Lin-Wang K."/>
            <person name="Brian L."/>
            <person name="Martinez-Sanchez M."/>
            <person name="Wang M."/>
            <person name="Ileperuma N."/>
            <person name="Macnee N."/>
            <person name="Campin R."/>
            <person name="Mcatee P."/>
            <person name="Drummond R."/>
            <person name="Espley R."/>
            <person name="Ireland H."/>
            <person name="Wu R."/>
            <person name="Atkinson R."/>
            <person name="Karunairetnam S."/>
            <person name="Bulley S."/>
            <person name="Chunkath S."/>
            <person name="Hanley Z."/>
            <person name="Storey R."/>
            <person name="Thrimawithana A."/>
            <person name="Thomson S."/>
            <person name="David C."/>
            <person name="Testolin R."/>
        </authorList>
    </citation>
    <scope>NUCLEOTIDE SEQUENCE [LARGE SCALE GENOMIC DNA]</scope>
    <source>
        <strain evidence="3">cv. Red5</strain>
        <tissue evidence="2">Young leaf</tissue>
    </source>
</reference>
<dbReference type="Gramene" id="PSR96676">
    <property type="protein sequence ID" value="PSR96676"/>
    <property type="gene ID" value="CEY00_Acc26728"/>
</dbReference>
<accession>A0A2R6PUE5</accession>
<reference evidence="3" key="2">
    <citation type="journal article" date="2018" name="BMC Genomics">
        <title>A manually annotated Actinidia chinensis var. chinensis (kiwifruit) genome highlights the challenges associated with draft genomes and gene prediction in plants.</title>
        <authorList>
            <person name="Pilkington S.M."/>
            <person name="Crowhurst R."/>
            <person name="Hilario E."/>
            <person name="Nardozza S."/>
            <person name="Fraser L."/>
            <person name="Peng Y."/>
            <person name="Gunaseelan K."/>
            <person name="Simpson R."/>
            <person name="Tahir J."/>
            <person name="Deroles S.C."/>
            <person name="Templeton K."/>
            <person name="Luo Z."/>
            <person name="Davy M."/>
            <person name="Cheng C."/>
            <person name="McNeilage M."/>
            <person name="Scaglione D."/>
            <person name="Liu Y."/>
            <person name="Zhang Q."/>
            <person name="Datson P."/>
            <person name="De Silva N."/>
            <person name="Gardiner S.E."/>
            <person name="Bassett H."/>
            <person name="Chagne D."/>
            <person name="McCallum J."/>
            <person name="Dzierzon H."/>
            <person name="Deng C."/>
            <person name="Wang Y.Y."/>
            <person name="Barron L."/>
            <person name="Manako K."/>
            <person name="Bowen J."/>
            <person name="Foster T.M."/>
            <person name="Erridge Z.A."/>
            <person name="Tiffin H."/>
            <person name="Waite C.N."/>
            <person name="Davies K.M."/>
            <person name="Grierson E.P."/>
            <person name="Laing W.A."/>
            <person name="Kirk R."/>
            <person name="Chen X."/>
            <person name="Wood M."/>
            <person name="Montefiori M."/>
            <person name="Brummell D.A."/>
            <person name="Schwinn K.E."/>
            <person name="Catanach A."/>
            <person name="Fullerton C."/>
            <person name="Li D."/>
            <person name="Meiyalaghan S."/>
            <person name="Nieuwenhuizen N."/>
            <person name="Read N."/>
            <person name="Prakash R."/>
            <person name="Hunter D."/>
            <person name="Zhang H."/>
            <person name="McKenzie M."/>
            <person name="Knabel M."/>
            <person name="Harris A."/>
            <person name="Allan A.C."/>
            <person name="Gleave A."/>
            <person name="Chen A."/>
            <person name="Janssen B.J."/>
            <person name="Plunkett B."/>
            <person name="Ampomah-Dwamena C."/>
            <person name="Voogd C."/>
            <person name="Leif D."/>
            <person name="Lafferty D."/>
            <person name="Souleyre E.J.F."/>
            <person name="Varkonyi-Gasic E."/>
            <person name="Gambi F."/>
            <person name="Hanley J."/>
            <person name="Yao J.L."/>
            <person name="Cheung J."/>
            <person name="David K.M."/>
            <person name="Warren B."/>
            <person name="Marsh K."/>
            <person name="Snowden K.C."/>
            <person name="Lin-Wang K."/>
            <person name="Brian L."/>
            <person name="Martinez-Sanchez M."/>
            <person name="Wang M."/>
            <person name="Ileperuma N."/>
            <person name="Macnee N."/>
            <person name="Campin R."/>
            <person name="McAtee P."/>
            <person name="Drummond R.S.M."/>
            <person name="Espley R.V."/>
            <person name="Ireland H.S."/>
            <person name="Wu R."/>
            <person name="Atkinson R.G."/>
            <person name="Karunairetnam S."/>
            <person name="Bulley S."/>
            <person name="Chunkath S."/>
            <person name="Hanley Z."/>
            <person name="Storey R."/>
            <person name="Thrimawithana A.H."/>
            <person name="Thomson S."/>
            <person name="David C."/>
            <person name="Testolin R."/>
            <person name="Huang H."/>
            <person name="Hellens R.P."/>
            <person name="Schaffer R.J."/>
        </authorList>
    </citation>
    <scope>NUCLEOTIDE SEQUENCE [LARGE SCALE GENOMIC DNA]</scope>
    <source>
        <strain evidence="3">cv. Red5</strain>
    </source>
</reference>
<feature type="compositionally biased region" description="Polar residues" evidence="1">
    <location>
        <begin position="1"/>
        <end position="12"/>
    </location>
</feature>
<dbReference type="EMBL" id="NKQK01000023">
    <property type="protein sequence ID" value="PSR96676.1"/>
    <property type="molecule type" value="Genomic_DNA"/>
</dbReference>
<name>A0A2R6PUE5_ACTCC</name>
<dbReference type="PANTHER" id="PTHR33386:SF5">
    <property type="entry name" value="OS02G0740600 PROTEIN"/>
    <property type="match status" value="1"/>
</dbReference>
<feature type="region of interest" description="Disordered" evidence="1">
    <location>
        <begin position="1"/>
        <end position="39"/>
    </location>
</feature>
<proteinExistence type="predicted"/>
<dbReference type="PANTHER" id="PTHR33386">
    <property type="entry name" value="OS02G0740600 PROTEIN"/>
    <property type="match status" value="1"/>
</dbReference>
<dbReference type="FunCoup" id="A0A2R6PUE5">
    <property type="interactions" value="201"/>
</dbReference>
<dbReference type="OrthoDB" id="1905524at2759"/>
<evidence type="ECO:0000313" key="3">
    <source>
        <dbReference type="Proteomes" id="UP000241394"/>
    </source>
</evidence>
<gene>
    <name evidence="2" type="ORF">CEY00_Acc26728</name>
</gene>
<dbReference type="OMA" id="DKCQRKN"/>
<organism evidence="2 3">
    <name type="scientific">Actinidia chinensis var. chinensis</name>
    <name type="common">Chinese soft-hair kiwi</name>
    <dbReference type="NCBI Taxonomy" id="1590841"/>
    <lineage>
        <taxon>Eukaryota</taxon>
        <taxon>Viridiplantae</taxon>
        <taxon>Streptophyta</taxon>
        <taxon>Embryophyta</taxon>
        <taxon>Tracheophyta</taxon>
        <taxon>Spermatophyta</taxon>
        <taxon>Magnoliopsida</taxon>
        <taxon>eudicotyledons</taxon>
        <taxon>Gunneridae</taxon>
        <taxon>Pentapetalae</taxon>
        <taxon>asterids</taxon>
        <taxon>Ericales</taxon>
        <taxon>Actinidiaceae</taxon>
        <taxon>Actinidia</taxon>
    </lineage>
</organism>
<comment type="caution">
    <text evidence="2">The sequence shown here is derived from an EMBL/GenBank/DDBJ whole genome shotgun (WGS) entry which is preliminary data.</text>
</comment>
<evidence type="ECO:0000313" key="2">
    <source>
        <dbReference type="EMBL" id="PSR96676.1"/>
    </source>
</evidence>
<dbReference type="Proteomes" id="UP000241394">
    <property type="component" value="Chromosome LG23"/>
</dbReference>